<sequence length="317" mass="33904">MTPPSNDLRLTIAPSALMHASLASMSPELLTLNTIIHLRSSGSLKVASVSGTSILSIPPEILLVIRGHLLPLVTSHLTALSANALAAHEAMRRAQMCPNCLTYHTHVFGPNTWDWPKNGVCHCAPGRTSASFPRVLAHARTGSSPKPGPATPQEWLETYLSKRAKRLVAARHGPRASMGKGIWDLVTDVLREFECGVVRDEATGDEALSPGACASGALLCIVPAPLDSGSDVNSADVAWRNATTLRRVQRELGLTMADAEKDSHRPRVSHARFHEAPASHTKTVETPAIKAQSPSFPQPSVLLFLLSFVTIIALACP</sequence>
<evidence type="ECO:0000313" key="3">
    <source>
        <dbReference type="Proteomes" id="UP000076532"/>
    </source>
</evidence>
<organism evidence="2 3">
    <name type="scientific">Athelia psychrophila</name>
    <dbReference type="NCBI Taxonomy" id="1759441"/>
    <lineage>
        <taxon>Eukaryota</taxon>
        <taxon>Fungi</taxon>
        <taxon>Dikarya</taxon>
        <taxon>Basidiomycota</taxon>
        <taxon>Agaricomycotina</taxon>
        <taxon>Agaricomycetes</taxon>
        <taxon>Agaricomycetidae</taxon>
        <taxon>Atheliales</taxon>
        <taxon>Atheliaceae</taxon>
        <taxon>Athelia</taxon>
    </lineage>
</organism>
<keyword evidence="3" id="KW-1185">Reference proteome</keyword>
<protein>
    <submittedName>
        <fullName evidence="2">Uncharacterized protein</fullName>
    </submittedName>
</protein>
<feature type="region of interest" description="Disordered" evidence="1">
    <location>
        <begin position="261"/>
        <end position="286"/>
    </location>
</feature>
<reference evidence="2 3" key="1">
    <citation type="journal article" date="2016" name="Mol. Biol. Evol.">
        <title>Comparative Genomics of Early-Diverging Mushroom-Forming Fungi Provides Insights into the Origins of Lignocellulose Decay Capabilities.</title>
        <authorList>
            <person name="Nagy L.G."/>
            <person name="Riley R."/>
            <person name="Tritt A."/>
            <person name="Adam C."/>
            <person name="Daum C."/>
            <person name="Floudas D."/>
            <person name="Sun H."/>
            <person name="Yadav J.S."/>
            <person name="Pangilinan J."/>
            <person name="Larsson K.H."/>
            <person name="Matsuura K."/>
            <person name="Barry K."/>
            <person name="Labutti K."/>
            <person name="Kuo R."/>
            <person name="Ohm R.A."/>
            <person name="Bhattacharya S.S."/>
            <person name="Shirouzu T."/>
            <person name="Yoshinaga Y."/>
            <person name="Martin F.M."/>
            <person name="Grigoriev I.V."/>
            <person name="Hibbett D.S."/>
        </authorList>
    </citation>
    <scope>NUCLEOTIDE SEQUENCE [LARGE SCALE GENOMIC DNA]</scope>
    <source>
        <strain evidence="2 3">CBS 109695</strain>
    </source>
</reference>
<proteinExistence type="predicted"/>
<name>A0A166NT32_9AGAM</name>
<dbReference type="AlphaFoldDB" id="A0A166NT32"/>
<dbReference type="EMBL" id="KV417521">
    <property type="protein sequence ID" value="KZP25348.1"/>
    <property type="molecule type" value="Genomic_DNA"/>
</dbReference>
<dbReference type="OrthoDB" id="3249986at2759"/>
<accession>A0A166NT32</accession>
<dbReference type="Proteomes" id="UP000076532">
    <property type="component" value="Unassembled WGS sequence"/>
</dbReference>
<evidence type="ECO:0000256" key="1">
    <source>
        <dbReference type="SAM" id="MobiDB-lite"/>
    </source>
</evidence>
<gene>
    <name evidence="2" type="ORF">FIBSPDRAFT_1041495</name>
</gene>
<evidence type="ECO:0000313" key="2">
    <source>
        <dbReference type="EMBL" id="KZP25348.1"/>
    </source>
</evidence>